<dbReference type="AlphaFoldDB" id="A0A4Q4M0A5"/>
<protein>
    <submittedName>
        <fullName evidence="1">Uncharacterized protein</fullName>
    </submittedName>
</protein>
<name>A0A4Q4M0A5_9PLEO</name>
<evidence type="ECO:0000313" key="1">
    <source>
        <dbReference type="EMBL" id="RYN24076.1"/>
    </source>
</evidence>
<evidence type="ECO:0000313" key="2">
    <source>
        <dbReference type="Proteomes" id="UP000292402"/>
    </source>
</evidence>
<gene>
    <name evidence="1" type="ORF">AA0114_g12805</name>
</gene>
<organism evidence="1 2">
    <name type="scientific">Alternaria tenuissima</name>
    <dbReference type="NCBI Taxonomy" id="119927"/>
    <lineage>
        <taxon>Eukaryota</taxon>
        <taxon>Fungi</taxon>
        <taxon>Dikarya</taxon>
        <taxon>Ascomycota</taxon>
        <taxon>Pezizomycotina</taxon>
        <taxon>Dothideomycetes</taxon>
        <taxon>Pleosporomycetidae</taxon>
        <taxon>Pleosporales</taxon>
        <taxon>Pleosporineae</taxon>
        <taxon>Pleosporaceae</taxon>
        <taxon>Alternaria</taxon>
        <taxon>Alternaria sect. Alternaria</taxon>
        <taxon>Alternaria alternata complex</taxon>
    </lineage>
</organism>
<dbReference type="EMBL" id="PDXA01000103">
    <property type="protein sequence ID" value="RYN24076.1"/>
    <property type="molecule type" value="Genomic_DNA"/>
</dbReference>
<comment type="caution">
    <text evidence="1">The sequence shown here is derived from an EMBL/GenBank/DDBJ whole genome shotgun (WGS) entry which is preliminary data.</text>
</comment>
<accession>A0A4Q4M0A5</accession>
<dbReference type="Proteomes" id="UP000292402">
    <property type="component" value="Unassembled WGS sequence"/>
</dbReference>
<sequence length="209" mass="23479">MTTDAKTWLNELLIPSDDDFAGRRHWGFTIYRTGYGPSSDQQWQRLLETIKAGAHEGAFEAIESEKEDPEDDPEFQELWSLFRLDARSDPALAGLDMDQLRQLYNSSSGEGSQPMNTDFKLHRIFLLADDEVLSDPAASIVKCVDVDYRAEDHIPRNPGLGGQRYYGWMPMKAGCVADFWVELGLAEMSEIAPPTIGGNHLVIWEAGQL</sequence>
<reference evidence="2" key="1">
    <citation type="journal article" date="2019" name="bioRxiv">
        <title>Genomics, evolutionary history and diagnostics of the Alternaria alternata species group including apple and Asian pear pathotypes.</title>
        <authorList>
            <person name="Armitage A.D."/>
            <person name="Cockerton H.M."/>
            <person name="Sreenivasaprasad S."/>
            <person name="Woodhall J.W."/>
            <person name="Lane C.R."/>
            <person name="Harrison R.J."/>
            <person name="Clarkson J.P."/>
        </authorList>
    </citation>
    <scope>NUCLEOTIDE SEQUENCE [LARGE SCALE GENOMIC DNA]</scope>
    <source>
        <strain evidence="2">FERA 1082</strain>
    </source>
</reference>
<proteinExistence type="predicted"/>